<proteinExistence type="predicted"/>
<feature type="compositionally biased region" description="Polar residues" evidence="1">
    <location>
        <begin position="321"/>
        <end position="330"/>
    </location>
</feature>
<evidence type="ECO:0000256" key="1">
    <source>
        <dbReference type="SAM" id="MobiDB-lite"/>
    </source>
</evidence>
<keyword evidence="2" id="KW-0472">Membrane</keyword>
<evidence type="ECO:0000256" key="2">
    <source>
        <dbReference type="SAM" id="Phobius"/>
    </source>
</evidence>
<feature type="region of interest" description="Disordered" evidence="1">
    <location>
        <begin position="418"/>
        <end position="443"/>
    </location>
</feature>
<organism evidence="3 4">
    <name type="scientific">Golovinomyces cichoracearum</name>
    <dbReference type="NCBI Taxonomy" id="62708"/>
    <lineage>
        <taxon>Eukaryota</taxon>
        <taxon>Fungi</taxon>
        <taxon>Dikarya</taxon>
        <taxon>Ascomycota</taxon>
        <taxon>Pezizomycotina</taxon>
        <taxon>Leotiomycetes</taxon>
        <taxon>Erysiphales</taxon>
        <taxon>Erysiphaceae</taxon>
        <taxon>Golovinomyces</taxon>
    </lineage>
</organism>
<sequence>MPTTMPSQRDRDQTKIQQNKSQRKPLHQRSESEANLNTRADVRLVPKTPPRLLDINDNGDAYFYTQTPLPTLPSHILISRKQATENFASDQKISEFQDPSKRSSPLNSPCGLNAASTPINGARAISKTRPRNHALLISTGSPSSRPSIKTRQLRIHEDSKTFSLCSPKDDKRSLEEVASQEENVMSTSPYSLYSSSKTSDQIASSLGAGIVKNDQATKTPELSNSSCTSQSRDIIVSKTTPSSDKFKKQITKNSKNSLSCNYEFVGGLRKVAETPNHILPKSASLKNLTSLQLPVEVSSSTVPQELSSKPSFSSSNSTSSETTNYKTYGNSSPSNSSHSLVSPSPLPASRNSFTLENPIIVPEPETNKPASGRDIESHEVSRDFIQFSNVLANQQSSKSHSFAFSPPLEQILESNLSRQIAKSPSRSKESPPSDSSESFSSSSFTPEEAIRGFFSTSSSVQVPFQSFKLNPRQIGLSSWAESLSLYPLRSHMNEYPHQWSSQLSTVLSVSEGGSEQDAASWTERSRNSISSRSRVMSIGSGLSSQELSSPISRSLSWNESRIDMPQVSLAARPRRNSSSSVRMVVEPDEYGDGITDLQNMRVRPMRRRTSGYFSSNSSENGRTNTMRSSISTNSISLNLALIPAWARLYYGGGEQGLILSSRSSTGGLDSRQNSFRASSPRYDNNISTTRNSRKLFSGLYSNETKAKLSPTGAPLKLHRSSSMPYATWNIANLWSPHLRPDKRSRRACMWGPPSVDFSDDSGVFGRRNIQVVMFILGFIFPFSWMIASILPLPPSPVVEMQNDDRTSPTLDIFKNERDFNAIDEARYENAAWWRKLNRWMSLVGVLVIGAVVALVIIGLEQGWGIEEG</sequence>
<feature type="region of interest" description="Disordered" evidence="1">
    <location>
        <begin position="664"/>
        <end position="687"/>
    </location>
</feature>
<dbReference type="OrthoDB" id="4153178at2759"/>
<feature type="transmembrane region" description="Helical" evidence="2">
    <location>
        <begin position="771"/>
        <end position="792"/>
    </location>
</feature>
<feature type="transmembrane region" description="Helical" evidence="2">
    <location>
        <begin position="839"/>
        <end position="859"/>
    </location>
</feature>
<evidence type="ECO:0000313" key="4">
    <source>
        <dbReference type="Proteomes" id="UP000285405"/>
    </source>
</evidence>
<feature type="compositionally biased region" description="Low complexity" evidence="1">
    <location>
        <begin position="331"/>
        <end position="349"/>
    </location>
</feature>
<evidence type="ECO:0000313" key="3">
    <source>
        <dbReference type="EMBL" id="RKF78709.1"/>
    </source>
</evidence>
<accession>A0A420IVZ1</accession>
<keyword evidence="2" id="KW-0812">Transmembrane</keyword>
<feature type="compositionally biased region" description="Low complexity" evidence="1">
    <location>
        <begin position="307"/>
        <end position="320"/>
    </location>
</feature>
<dbReference type="Proteomes" id="UP000285405">
    <property type="component" value="Unassembled WGS sequence"/>
</dbReference>
<feature type="compositionally biased region" description="Basic and acidic residues" evidence="1">
    <location>
        <begin position="92"/>
        <end position="101"/>
    </location>
</feature>
<feature type="region of interest" description="Disordered" evidence="1">
    <location>
        <begin position="1"/>
        <end position="40"/>
    </location>
</feature>
<name>A0A420IVZ1_9PEZI</name>
<feature type="region of interest" description="Disordered" evidence="1">
    <location>
        <begin position="89"/>
        <end position="192"/>
    </location>
</feature>
<feature type="compositionally biased region" description="Low complexity" evidence="1">
    <location>
        <begin position="432"/>
        <end position="443"/>
    </location>
</feature>
<keyword evidence="2" id="KW-1133">Transmembrane helix</keyword>
<reference evidence="3 4" key="1">
    <citation type="journal article" date="2018" name="BMC Genomics">
        <title>Comparative genome analyses reveal sequence features reflecting distinct modes of host-adaptation between dicot and monocot powdery mildew.</title>
        <authorList>
            <person name="Wu Y."/>
            <person name="Ma X."/>
            <person name="Pan Z."/>
            <person name="Kale S.D."/>
            <person name="Song Y."/>
            <person name="King H."/>
            <person name="Zhang Q."/>
            <person name="Presley C."/>
            <person name="Deng X."/>
            <person name="Wei C.I."/>
            <person name="Xiao S."/>
        </authorList>
    </citation>
    <scope>NUCLEOTIDE SEQUENCE [LARGE SCALE GENOMIC DNA]</scope>
    <source>
        <strain evidence="3">UCSC1</strain>
    </source>
</reference>
<feature type="region of interest" description="Disordered" evidence="1">
    <location>
        <begin position="299"/>
        <end position="377"/>
    </location>
</feature>
<comment type="caution">
    <text evidence="3">The sequence shown here is derived from an EMBL/GenBank/DDBJ whole genome shotgun (WGS) entry which is preliminary data.</text>
</comment>
<gene>
    <name evidence="3" type="ORF">GcC1_053003</name>
</gene>
<dbReference type="AlphaFoldDB" id="A0A420IVZ1"/>
<protein>
    <submittedName>
        <fullName evidence="3">Putative serine-rich protein</fullName>
    </submittedName>
</protein>
<dbReference type="EMBL" id="MCBR01005326">
    <property type="protein sequence ID" value="RKF78709.1"/>
    <property type="molecule type" value="Genomic_DNA"/>
</dbReference>
<feature type="compositionally biased region" description="Polar residues" evidence="1">
    <location>
        <begin position="138"/>
        <end position="150"/>
    </location>
</feature>